<evidence type="ECO:0000256" key="5">
    <source>
        <dbReference type="ARBA" id="ARBA00022598"/>
    </source>
</evidence>
<dbReference type="PROSITE" id="PS00012">
    <property type="entry name" value="PHOSPHOPANTETHEINE"/>
    <property type="match status" value="1"/>
</dbReference>
<dbReference type="RefSeq" id="WP_024720769.1">
    <property type="nucleotide sequence ID" value="NZ_QRWQ01000001.1"/>
</dbReference>
<dbReference type="GO" id="GO:0016874">
    <property type="term" value="F:ligase activity"/>
    <property type="evidence" value="ECO:0007669"/>
    <property type="project" value="UniProtKB-KW"/>
</dbReference>
<dbReference type="GO" id="GO:0043041">
    <property type="term" value="P:amino acid activation for nonribosomal peptide biosynthetic process"/>
    <property type="evidence" value="ECO:0007669"/>
    <property type="project" value="TreeGrafter"/>
</dbReference>
<protein>
    <submittedName>
        <fullName evidence="8">Amino acid adenylation domain-containing protein</fullName>
    </submittedName>
</protein>
<dbReference type="Pfam" id="PF00501">
    <property type="entry name" value="AMP-binding"/>
    <property type="match status" value="1"/>
</dbReference>
<dbReference type="InterPro" id="IPR000873">
    <property type="entry name" value="AMP-dep_synth/lig_dom"/>
</dbReference>
<keyword evidence="6" id="KW-0045">Antibiotic biosynthesis</keyword>
<dbReference type="Pfam" id="PF18563">
    <property type="entry name" value="TubC_N"/>
    <property type="match status" value="1"/>
</dbReference>
<dbReference type="SUPFAM" id="SSF53474">
    <property type="entry name" value="alpha/beta-Hydrolases"/>
    <property type="match status" value="1"/>
</dbReference>
<dbReference type="InterPro" id="IPR013217">
    <property type="entry name" value="Methyltransf_12"/>
</dbReference>
<dbReference type="Pfam" id="PF08242">
    <property type="entry name" value="Methyltransf_12"/>
    <property type="match status" value="1"/>
</dbReference>
<dbReference type="Gene3D" id="3.40.50.12780">
    <property type="entry name" value="N-terminal domain of ligase-like"/>
    <property type="match status" value="1"/>
</dbReference>
<proteinExistence type="predicted"/>
<evidence type="ECO:0000256" key="2">
    <source>
        <dbReference type="ARBA" id="ARBA00004924"/>
    </source>
</evidence>
<dbReference type="Gene3D" id="3.40.50.150">
    <property type="entry name" value="Vaccinia Virus protein VP39"/>
    <property type="match status" value="1"/>
</dbReference>
<keyword evidence="4" id="KW-0597">Phosphoprotein</keyword>
<dbReference type="PANTHER" id="PTHR45527">
    <property type="entry name" value="NONRIBOSOMAL PEPTIDE SYNTHETASE"/>
    <property type="match status" value="1"/>
</dbReference>
<dbReference type="InterPro" id="IPR029058">
    <property type="entry name" value="AB_hydrolase_fold"/>
</dbReference>
<dbReference type="GO" id="GO:0017000">
    <property type="term" value="P:antibiotic biosynthetic process"/>
    <property type="evidence" value="ECO:0007669"/>
    <property type="project" value="UniProtKB-KW"/>
</dbReference>
<comment type="caution">
    <text evidence="8">The sequence shown here is derived from an EMBL/GenBank/DDBJ whole genome shotgun (WGS) entry which is preliminary data.</text>
</comment>
<accession>A0A412NNI7</accession>
<evidence type="ECO:0000313" key="8">
    <source>
        <dbReference type="EMBL" id="RGT41852.1"/>
    </source>
</evidence>
<dbReference type="GO" id="GO:0009403">
    <property type="term" value="P:toxin biosynthetic process"/>
    <property type="evidence" value="ECO:0007669"/>
    <property type="project" value="UniProtKB-ARBA"/>
</dbReference>
<dbReference type="Pfam" id="PF00550">
    <property type="entry name" value="PP-binding"/>
    <property type="match status" value="1"/>
</dbReference>
<dbReference type="CDD" id="cd02440">
    <property type="entry name" value="AdoMet_MTases"/>
    <property type="match status" value="1"/>
</dbReference>
<keyword evidence="5" id="KW-0436">Ligase</keyword>
<dbReference type="SUPFAM" id="SSF47336">
    <property type="entry name" value="ACP-like"/>
    <property type="match status" value="1"/>
</dbReference>
<comment type="pathway">
    <text evidence="2">Siderophore biosynthesis.</text>
</comment>
<dbReference type="InterPro" id="IPR001242">
    <property type="entry name" value="Condensation_dom"/>
</dbReference>
<dbReference type="SUPFAM" id="SSF53335">
    <property type="entry name" value="S-adenosyl-L-methionine-dependent methyltransferases"/>
    <property type="match status" value="1"/>
</dbReference>
<dbReference type="CDD" id="cd19535">
    <property type="entry name" value="Cyc_NRPS"/>
    <property type="match status" value="1"/>
</dbReference>
<dbReference type="SUPFAM" id="SSF52777">
    <property type="entry name" value="CoA-dependent acyltransferases"/>
    <property type="match status" value="2"/>
</dbReference>
<dbReference type="Gene3D" id="1.10.10.1830">
    <property type="entry name" value="Non-ribosomal peptide synthase, adenylation domain"/>
    <property type="match status" value="1"/>
</dbReference>
<dbReference type="SUPFAM" id="SSF56801">
    <property type="entry name" value="Acetyl-CoA synthetase-like"/>
    <property type="match status" value="1"/>
</dbReference>
<gene>
    <name evidence="8" type="ORF">DWX36_01105</name>
</gene>
<evidence type="ECO:0000256" key="4">
    <source>
        <dbReference type="ARBA" id="ARBA00022553"/>
    </source>
</evidence>
<dbReference type="InterPro" id="IPR042099">
    <property type="entry name" value="ANL_N_sf"/>
</dbReference>
<dbReference type="Pfam" id="PF00668">
    <property type="entry name" value="Condensation"/>
    <property type="match status" value="1"/>
</dbReference>
<dbReference type="Gene3D" id="3.40.50.1820">
    <property type="entry name" value="alpha/beta hydrolase"/>
    <property type="match status" value="1"/>
</dbReference>
<dbReference type="InterPro" id="IPR057737">
    <property type="entry name" value="Condensation_MtbB-like"/>
</dbReference>
<dbReference type="PROSITE" id="PS50075">
    <property type="entry name" value="CARRIER"/>
    <property type="match status" value="1"/>
</dbReference>
<dbReference type="GO" id="GO:0005737">
    <property type="term" value="C:cytoplasm"/>
    <property type="evidence" value="ECO:0007669"/>
    <property type="project" value="TreeGrafter"/>
</dbReference>
<evidence type="ECO:0000256" key="1">
    <source>
        <dbReference type="ARBA" id="ARBA00001957"/>
    </source>
</evidence>
<dbReference type="Gene3D" id="3.30.559.10">
    <property type="entry name" value="Chloramphenicol acetyltransferase-like domain"/>
    <property type="match status" value="1"/>
</dbReference>
<dbReference type="Gene3D" id="3.30.559.30">
    <property type="entry name" value="Nonribosomal peptide synthetase, condensation domain"/>
    <property type="match status" value="1"/>
</dbReference>
<dbReference type="InterPro" id="IPR044894">
    <property type="entry name" value="TubC_N_sf"/>
</dbReference>
<dbReference type="PANTHER" id="PTHR45527:SF10">
    <property type="entry name" value="PYOCHELIN SYNTHASE PCHF"/>
    <property type="match status" value="1"/>
</dbReference>
<feature type="domain" description="Carrier" evidence="7">
    <location>
        <begin position="1402"/>
        <end position="1483"/>
    </location>
</feature>
<comment type="cofactor">
    <cofactor evidence="1">
        <name>pantetheine 4'-phosphate</name>
        <dbReference type="ChEBI" id="CHEBI:47942"/>
    </cofactor>
</comment>
<organism evidence="8 9">
    <name type="scientific">Mediterraneibacter gnavus</name>
    <name type="common">Ruminococcus gnavus</name>
    <dbReference type="NCBI Taxonomy" id="33038"/>
    <lineage>
        <taxon>Bacteria</taxon>
        <taxon>Bacillati</taxon>
        <taxon>Bacillota</taxon>
        <taxon>Clostridia</taxon>
        <taxon>Lachnospirales</taxon>
        <taxon>Lachnospiraceae</taxon>
        <taxon>Mediterraneibacter</taxon>
    </lineage>
</organism>
<dbReference type="NCBIfam" id="TIGR01733">
    <property type="entry name" value="AA-adenyl-dom"/>
    <property type="match status" value="1"/>
</dbReference>
<evidence type="ECO:0000259" key="7">
    <source>
        <dbReference type="PROSITE" id="PS50075"/>
    </source>
</evidence>
<dbReference type="GO" id="GO:0031177">
    <property type="term" value="F:phosphopantetheine binding"/>
    <property type="evidence" value="ECO:0007669"/>
    <property type="project" value="TreeGrafter"/>
</dbReference>
<dbReference type="Gene3D" id="1.10.1200.10">
    <property type="entry name" value="ACP-like"/>
    <property type="match status" value="1"/>
</dbReference>
<dbReference type="InterPro" id="IPR009081">
    <property type="entry name" value="PP-bd_ACP"/>
</dbReference>
<evidence type="ECO:0000313" key="9">
    <source>
        <dbReference type="Proteomes" id="UP000283834"/>
    </source>
</evidence>
<dbReference type="InterPro" id="IPR010071">
    <property type="entry name" value="AA_adenyl_dom"/>
</dbReference>
<dbReference type="EMBL" id="QRWQ01000001">
    <property type="protein sequence ID" value="RGT41852.1"/>
    <property type="molecule type" value="Genomic_DNA"/>
</dbReference>
<dbReference type="InterPro" id="IPR001031">
    <property type="entry name" value="Thioesterase"/>
</dbReference>
<keyword evidence="3" id="KW-0596">Phosphopantetheine</keyword>
<dbReference type="Gene3D" id="3.30.300.30">
    <property type="match status" value="2"/>
</dbReference>
<evidence type="ECO:0000256" key="6">
    <source>
        <dbReference type="ARBA" id="ARBA00023194"/>
    </source>
</evidence>
<dbReference type="InterPro" id="IPR041464">
    <property type="entry name" value="TubC_N"/>
</dbReference>
<dbReference type="InterPro" id="IPR006162">
    <property type="entry name" value="Ppantetheine_attach_site"/>
</dbReference>
<dbReference type="InterPro" id="IPR023213">
    <property type="entry name" value="CAT-like_dom_sf"/>
</dbReference>
<dbReference type="Pfam" id="PF00975">
    <property type="entry name" value="Thioesterase"/>
    <property type="match status" value="1"/>
</dbReference>
<evidence type="ECO:0000256" key="3">
    <source>
        <dbReference type="ARBA" id="ARBA00022450"/>
    </source>
</evidence>
<dbReference type="GO" id="GO:0008610">
    <property type="term" value="P:lipid biosynthetic process"/>
    <property type="evidence" value="ECO:0007669"/>
    <property type="project" value="UniProtKB-ARBA"/>
</dbReference>
<dbReference type="InterPro" id="IPR029063">
    <property type="entry name" value="SAM-dependent_MTases_sf"/>
</dbReference>
<dbReference type="InterPro" id="IPR045851">
    <property type="entry name" value="AMP-bd_C_sf"/>
</dbReference>
<dbReference type="InterPro" id="IPR036736">
    <property type="entry name" value="ACP-like_sf"/>
</dbReference>
<sequence>MELKSIIEECAKRKIQLWIENGKLHFRSPVGVFDEKLKQNIKVNKDAIIEYLNRKERKKIQSSEDQKYKPFPLTDIQTAYLLGRNQGYLYGGIGCKVYAEFLTEFTDEIIFRDAVKKLIERHEMLRVQFSKEGEQRFLPYIFNAPVQIYDIRGWEKEKIKHKILAKREEMQFKQYDPEKDILFDLCLFIHDNASILCLSLDMLIGDFVSIDLIISDLEKLYNNQKMEKLTLNFRDYIIYNQNQKEDINFLIKYYEDEKYWLNKVDVFPGKPELYTREEPEIIRKGTFICKEYTVDPKKWQYLVSKCEKLNFTPTALLLYLYCATLNNWSRNSQFTVNITTLQRPSIHEDIQRIVGDFTTTSLFEFDGTFEGKVNAQVEKVQSNLFENLAHDSFTGIAVLRELKRKGKENLFPYVFTSTIGGESEDSTLSKRQLLYKISETPQVIIDCQISKQINGILINWDIRDGVFPKGLIDEMFASFIQLINKSISDEDFFEKNLEVGISDRTKEIRARVNDTNTPFDEKSLVDGFFTRCRNTPYNTALIYQKEKYSYSDLLKYVSAIQQRLIEKNVEEEDKIGILLEKGVWQVASVVAVMSVGAVYVPIDITQPAERIQQIMIQANIKLNICDEQTCWKDEKSILLNAEMLNNVWDIKYKYIDPQSTAYCIFTSGSTGIPKGVEMSHAAAMNTIMDMCKKFNISEKDRIFGISNLYFDLSVFDIFATFFVGATLILPSETEKEKVSFWFKLCQEHGVTVLNLVPAQMEMYMAYLQTTEYKLDTLRLILLSGDWIPVKLVEKIHQKMPNVQCISLGGATEGGIWSIYYPTDRVKSTDKNIPYGIPLSNQRFYILNEKNLPCLDYVIGEICIAGKSLAKGYMNDVTLSDQKFQFITEIEERVYKTGDLGLYREDGVIEFVGRKDTQVKINGYRVELGEIENALKRYPGIENAVVVKSNEGSLTAYILGNKGKQEKKVIEKKIIDEEKEFKFQFTRKEFQEWIEKADKTALMYILRFLVNEKVFEDVEKRYSFEQIKGILNVIPKYEQLLMRWLMALKENKYLHLDKEGFYIEEIYSTNIAEKAEEEWKLVDKKIQYSDVLMEYIHESSMHLKELITGVMHPNELLFPQGNFDIAYAAYKDNIVNRSINRILHNEVLEIIKQQKKKKIRILEVGAGVGGSSIELLSKIQSCNVEYYFTDISNFFFNKAKVIFSQYNDWIRYKIYDINKSNWEQGFENEKFDIILCGNVLHNAVDIKKSLNNLKEMLHNEGSLFIIEEVRKRYALMTSVEFEFAEAAVKYEDGRKISESIFINFDEWQRIIKTMEGNIFMSYPEKNDILYPAGQVLMGIQFSSESELNIREIKEYLKGKIPTYMIPNRIVQLRELPMTNNGKIDRKKLYLQKNNSNQTEKKEECIDDLEKRIERIWCEVIGCQNIGRNDDFYSIGGDSLLIAQAISKMIQNLPEAKNWKWDALMMEMMKNATIRGIAEKLQNNFVTKSEKKENVPEISPFITFKDAEGDCKKARVLFHAGTGTLSSYKELLPYLANISAPCDLLCGFNFGSFDKYLERDTDSLIIETAKVYADILEEHPAEEYILIGYCVGGWLALETARILVEKGKNVSRVITISSSLCGHNYDNELLLERAFGLSIGADIEKAGYLGSNDLLQKALETYKEENGDKGISIGDLCALHGEYEILGMSFRKLNKLSQEERLKKIYENVSGDEKIDADNVSMFKMLFLLFRHSFKGIMHYEPSVYVGDVQAMFVEDDTKHFFPVRNITNKSLWENIVLGQLTVDYIPGEHISCLKEPYVREVAKLIK</sequence>
<name>A0A412NNI7_MEDGN</name>
<dbReference type="Proteomes" id="UP000283834">
    <property type="component" value="Unassembled WGS sequence"/>
</dbReference>
<reference evidence="8 9" key="1">
    <citation type="submission" date="2018-08" db="EMBL/GenBank/DDBJ databases">
        <title>A genome reference for cultivated species of the human gut microbiota.</title>
        <authorList>
            <person name="Zou Y."/>
            <person name="Xue W."/>
            <person name="Luo G."/>
        </authorList>
    </citation>
    <scope>NUCLEOTIDE SEQUENCE [LARGE SCALE GENOMIC DNA]</scope>
    <source>
        <strain evidence="8 9">AF19-16AC</strain>
    </source>
</reference>